<protein>
    <submittedName>
        <fullName evidence="2">Uncharacterized protein</fullName>
    </submittedName>
</protein>
<accession>A0ABW5QBE3</accession>
<organism evidence="2 3">
    <name type="scientific">Piscibacillus salipiscarius</name>
    <dbReference type="NCBI Taxonomy" id="299480"/>
    <lineage>
        <taxon>Bacteria</taxon>
        <taxon>Bacillati</taxon>
        <taxon>Bacillota</taxon>
        <taxon>Bacilli</taxon>
        <taxon>Bacillales</taxon>
        <taxon>Bacillaceae</taxon>
        <taxon>Piscibacillus</taxon>
    </lineage>
</organism>
<comment type="caution">
    <text evidence="2">The sequence shown here is derived from an EMBL/GenBank/DDBJ whole genome shotgun (WGS) entry which is preliminary data.</text>
</comment>
<sequence length="194" mass="22524">MRKLGFILILSIALGFGYGIIQSQADDHQDIIDRFYSNEVSLSERMAYELHVIVDSMLCDCTNELGYALPTGEGIKLAVNRRITFLDASKEEKNQLKQLVENYVSLPENSLSIWESRIDSIKEELEKEKAKDKRDQNKIDELESDLTRYQDIYNSNKQTLKVEILEIHNLIEKIDDRMNGSYFEDEHDRKGIDT</sequence>
<proteinExistence type="predicted"/>
<dbReference type="EMBL" id="JBHUMZ010000021">
    <property type="protein sequence ID" value="MFD2639116.1"/>
    <property type="molecule type" value="Genomic_DNA"/>
</dbReference>
<name>A0ABW5QBE3_9BACI</name>
<evidence type="ECO:0000313" key="2">
    <source>
        <dbReference type="EMBL" id="MFD2639116.1"/>
    </source>
</evidence>
<dbReference type="RefSeq" id="WP_377328916.1">
    <property type="nucleotide sequence ID" value="NZ_JBHUMZ010000021.1"/>
</dbReference>
<keyword evidence="1" id="KW-0175">Coiled coil</keyword>
<dbReference type="Proteomes" id="UP001597452">
    <property type="component" value="Unassembled WGS sequence"/>
</dbReference>
<evidence type="ECO:0000256" key="1">
    <source>
        <dbReference type="SAM" id="Coils"/>
    </source>
</evidence>
<evidence type="ECO:0000313" key="3">
    <source>
        <dbReference type="Proteomes" id="UP001597452"/>
    </source>
</evidence>
<reference evidence="3" key="1">
    <citation type="journal article" date="2019" name="Int. J. Syst. Evol. Microbiol.">
        <title>The Global Catalogue of Microorganisms (GCM) 10K type strain sequencing project: providing services to taxonomists for standard genome sequencing and annotation.</title>
        <authorList>
            <consortium name="The Broad Institute Genomics Platform"/>
            <consortium name="The Broad Institute Genome Sequencing Center for Infectious Disease"/>
            <person name="Wu L."/>
            <person name="Ma J."/>
        </authorList>
    </citation>
    <scope>NUCLEOTIDE SEQUENCE [LARGE SCALE GENOMIC DNA]</scope>
    <source>
        <strain evidence="3">TISTR 1571</strain>
    </source>
</reference>
<gene>
    <name evidence="2" type="ORF">ACFSW4_09595</name>
</gene>
<feature type="coiled-coil region" evidence="1">
    <location>
        <begin position="86"/>
        <end position="145"/>
    </location>
</feature>
<keyword evidence="3" id="KW-1185">Reference proteome</keyword>